<proteinExistence type="predicted"/>
<sequence>MTGGSVGEERLRETLNVLASQVQPQPDAYRQARADWKRRERRRRLVLATLVTIVFALANIIGLWALNQAPDHPQVIFNGPVQTQEHAPAVRP</sequence>
<keyword evidence="1" id="KW-1133">Transmembrane helix</keyword>
<keyword evidence="1" id="KW-0812">Transmembrane</keyword>
<dbReference type="EMBL" id="JBHUCM010000003">
    <property type="protein sequence ID" value="MFD1535752.1"/>
    <property type="molecule type" value="Genomic_DNA"/>
</dbReference>
<name>A0ABW4FZD9_9ACTN</name>
<evidence type="ECO:0000313" key="3">
    <source>
        <dbReference type="Proteomes" id="UP001597097"/>
    </source>
</evidence>
<gene>
    <name evidence="2" type="ORF">ACFSJ0_01825</name>
</gene>
<evidence type="ECO:0000256" key="1">
    <source>
        <dbReference type="SAM" id="Phobius"/>
    </source>
</evidence>
<comment type="caution">
    <text evidence="2">The sequence shown here is derived from an EMBL/GenBank/DDBJ whole genome shotgun (WGS) entry which is preliminary data.</text>
</comment>
<reference evidence="3" key="1">
    <citation type="journal article" date="2019" name="Int. J. Syst. Evol. Microbiol.">
        <title>The Global Catalogue of Microorganisms (GCM) 10K type strain sequencing project: providing services to taxonomists for standard genome sequencing and annotation.</title>
        <authorList>
            <consortium name="The Broad Institute Genomics Platform"/>
            <consortium name="The Broad Institute Genome Sequencing Center for Infectious Disease"/>
            <person name="Wu L."/>
            <person name="Ma J."/>
        </authorList>
    </citation>
    <scope>NUCLEOTIDE SEQUENCE [LARGE SCALE GENOMIC DNA]</scope>
    <source>
        <strain evidence="3">CGMCC 1.15399</strain>
    </source>
</reference>
<organism evidence="2 3">
    <name type="scientific">Nonomuraea guangzhouensis</name>
    <dbReference type="NCBI Taxonomy" id="1291555"/>
    <lineage>
        <taxon>Bacteria</taxon>
        <taxon>Bacillati</taxon>
        <taxon>Actinomycetota</taxon>
        <taxon>Actinomycetes</taxon>
        <taxon>Streptosporangiales</taxon>
        <taxon>Streptosporangiaceae</taxon>
        <taxon>Nonomuraea</taxon>
    </lineage>
</organism>
<dbReference type="RefSeq" id="WP_219536284.1">
    <property type="nucleotide sequence ID" value="NZ_JAHKRM010000029.1"/>
</dbReference>
<evidence type="ECO:0008006" key="4">
    <source>
        <dbReference type="Google" id="ProtNLM"/>
    </source>
</evidence>
<evidence type="ECO:0000313" key="2">
    <source>
        <dbReference type="EMBL" id="MFD1535752.1"/>
    </source>
</evidence>
<accession>A0ABW4FZD9</accession>
<keyword evidence="3" id="KW-1185">Reference proteome</keyword>
<feature type="transmembrane region" description="Helical" evidence="1">
    <location>
        <begin position="45"/>
        <end position="66"/>
    </location>
</feature>
<dbReference type="Proteomes" id="UP001597097">
    <property type="component" value="Unassembled WGS sequence"/>
</dbReference>
<protein>
    <recommendedName>
        <fullName evidence="4">DUF3040 domain-containing protein</fullName>
    </recommendedName>
</protein>
<keyword evidence="1" id="KW-0472">Membrane</keyword>